<feature type="transmembrane region" description="Helical" evidence="1">
    <location>
        <begin position="29"/>
        <end position="46"/>
    </location>
</feature>
<sequence>MEHFTSLAKSLVLATLQLSVNKKMNNTTYSLYAAFFFSLLMSNSWSNTVRKRGRPRLWFKGSRET</sequence>
<reference evidence="2" key="1">
    <citation type="journal article" date="2023" name="Mol. Biol. Evol.">
        <title>Third-Generation Sequencing Reveals the Adaptive Role of the Epigenome in Three Deep-Sea Polychaetes.</title>
        <authorList>
            <person name="Perez M."/>
            <person name="Aroh O."/>
            <person name="Sun Y."/>
            <person name="Lan Y."/>
            <person name="Juniper S.K."/>
            <person name="Young C.R."/>
            <person name="Angers B."/>
            <person name="Qian P.Y."/>
        </authorList>
    </citation>
    <scope>NUCLEOTIDE SEQUENCE</scope>
    <source>
        <strain evidence="2">R07B-5</strain>
    </source>
</reference>
<organism evidence="2 3">
    <name type="scientific">Ridgeia piscesae</name>
    <name type="common">Tubeworm</name>
    <dbReference type="NCBI Taxonomy" id="27915"/>
    <lineage>
        <taxon>Eukaryota</taxon>
        <taxon>Metazoa</taxon>
        <taxon>Spiralia</taxon>
        <taxon>Lophotrochozoa</taxon>
        <taxon>Annelida</taxon>
        <taxon>Polychaeta</taxon>
        <taxon>Sedentaria</taxon>
        <taxon>Canalipalpata</taxon>
        <taxon>Sabellida</taxon>
        <taxon>Siboglinidae</taxon>
        <taxon>Ridgeia</taxon>
    </lineage>
</organism>
<dbReference type="AlphaFoldDB" id="A0AAD9UF69"/>
<keyword evidence="1" id="KW-0472">Membrane</keyword>
<keyword evidence="3" id="KW-1185">Reference proteome</keyword>
<evidence type="ECO:0000256" key="1">
    <source>
        <dbReference type="SAM" id="Phobius"/>
    </source>
</evidence>
<keyword evidence="1" id="KW-0812">Transmembrane</keyword>
<dbReference type="Proteomes" id="UP001209878">
    <property type="component" value="Unassembled WGS sequence"/>
</dbReference>
<name>A0AAD9UF69_RIDPI</name>
<evidence type="ECO:0000313" key="2">
    <source>
        <dbReference type="EMBL" id="KAK2187217.1"/>
    </source>
</evidence>
<proteinExistence type="predicted"/>
<comment type="caution">
    <text evidence="2">The sequence shown here is derived from an EMBL/GenBank/DDBJ whole genome shotgun (WGS) entry which is preliminary data.</text>
</comment>
<evidence type="ECO:0000313" key="3">
    <source>
        <dbReference type="Proteomes" id="UP001209878"/>
    </source>
</evidence>
<keyword evidence="1" id="KW-1133">Transmembrane helix</keyword>
<protein>
    <submittedName>
        <fullName evidence="2">Uncharacterized protein</fullName>
    </submittedName>
</protein>
<dbReference type="EMBL" id="JAODUO010000174">
    <property type="protein sequence ID" value="KAK2187217.1"/>
    <property type="molecule type" value="Genomic_DNA"/>
</dbReference>
<accession>A0AAD9UF69</accession>
<gene>
    <name evidence="2" type="ORF">NP493_175g03002</name>
</gene>